<sequence>MKATQPFTIKQVEGKDESWLHRLRGKFASKITHINKVLESRRGSGCDSAGHTGGQTGQGDRHPRKLCTKLVWRKPTSRALGSYSPTAGHGANERLRRRIFSVDSDLEAFSHNPTHGSFAPLAFQPSAMTNCVNQRFLSY</sequence>
<dbReference type="EMBL" id="JBBWWQ010000007">
    <property type="protein sequence ID" value="KAK8943088.1"/>
    <property type="molecule type" value="Genomic_DNA"/>
</dbReference>
<protein>
    <submittedName>
        <fullName evidence="3">Uncharacterized protein</fullName>
    </submittedName>
</protein>
<name>A0AAP0G7W5_9ASPA</name>
<proteinExistence type="predicted"/>
<reference evidence="3" key="2">
    <citation type="submission" date="2024-02" db="EMBL/GenBank/DDBJ databases">
        <authorList>
            <person name="Li M.-H."/>
            <person name="Liu K.-W."/>
            <person name="Li Z."/>
            <person name="Lu H.-C."/>
            <person name="Ye Q.-L."/>
            <person name="Zhang D."/>
            <person name="Wang J.-Y."/>
            <person name="Li Y.-F."/>
            <person name="Zhong Z.-M."/>
            <person name="Liu X."/>
            <person name="Yu X."/>
            <person name="Liu D.-K."/>
            <person name="Tu X.-D."/>
            <person name="Liu B."/>
            <person name="Hao Y."/>
            <person name="Liao X.-Y."/>
            <person name="Jiang Y.-T."/>
            <person name="Sun W.-H."/>
            <person name="Chen J."/>
            <person name="Ai Y."/>
            <person name="Zhai J.-W."/>
            <person name="Wu S.-S."/>
            <person name="Zhou Z."/>
            <person name="Hsiao Y.-Y."/>
            <person name="Wu W.-L."/>
            <person name="Chen Y.-Y."/>
            <person name="Lin Y.-F."/>
            <person name="Hsu J.-L."/>
            <person name="Li C.-Y."/>
            <person name="Wang Z.-W."/>
            <person name="Zhao X."/>
            <person name="Zhong W.-Y."/>
            <person name="Ma X.-K."/>
            <person name="Ma L."/>
            <person name="Huang J."/>
            <person name="Chen G.-Z."/>
            <person name="Huang M.-Z."/>
            <person name="Huang L."/>
            <person name="Peng D.-H."/>
            <person name="Luo Y.-B."/>
            <person name="Zou S.-Q."/>
            <person name="Chen S.-P."/>
            <person name="Lan S."/>
            <person name="Tsai W.-C."/>
            <person name="Van De Peer Y."/>
            <person name="Liu Z.-J."/>
        </authorList>
    </citation>
    <scope>NUCLEOTIDE SEQUENCE</scope>
    <source>
        <strain evidence="3">Lor287</strain>
        <tissue evidence="3">Leaf</tissue>
    </source>
</reference>
<reference evidence="3 4" key="1">
    <citation type="journal article" date="2022" name="Nat. Plants">
        <title>Genomes of leafy and leafless Platanthera orchids illuminate the evolution of mycoheterotrophy.</title>
        <authorList>
            <person name="Li M.H."/>
            <person name="Liu K.W."/>
            <person name="Li Z."/>
            <person name="Lu H.C."/>
            <person name="Ye Q.L."/>
            <person name="Zhang D."/>
            <person name="Wang J.Y."/>
            <person name="Li Y.F."/>
            <person name="Zhong Z.M."/>
            <person name="Liu X."/>
            <person name="Yu X."/>
            <person name="Liu D.K."/>
            <person name="Tu X.D."/>
            <person name="Liu B."/>
            <person name="Hao Y."/>
            <person name="Liao X.Y."/>
            <person name="Jiang Y.T."/>
            <person name="Sun W.H."/>
            <person name="Chen J."/>
            <person name="Chen Y.Q."/>
            <person name="Ai Y."/>
            <person name="Zhai J.W."/>
            <person name="Wu S.S."/>
            <person name="Zhou Z."/>
            <person name="Hsiao Y.Y."/>
            <person name="Wu W.L."/>
            <person name="Chen Y.Y."/>
            <person name="Lin Y.F."/>
            <person name="Hsu J.L."/>
            <person name="Li C.Y."/>
            <person name="Wang Z.W."/>
            <person name="Zhao X."/>
            <person name="Zhong W.Y."/>
            <person name="Ma X.K."/>
            <person name="Ma L."/>
            <person name="Huang J."/>
            <person name="Chen G.Z."/>
            <person name="Huang M.Z."/>
            <person name="Huang L."/>
            <person name="Peng D.H."/>
            <person name="Luo Y.B."/>
            <person name="Zou S.Q."/>
            <person name="Chen S.P."/>
            <person name="Lan S."/>
            <person name="Tsai W.C."/>
            <person name="Van de Peer Y."/>
            <person name="Liu Z.J."/>
        </authorList>
    </citation>
    <scope>NUCLEOTIDE SEQUENCE [LARGE SCALE GENOMIC DNA]</scope>
    <source>
        <strain evidence="3">Lor287</strain>
    </source>
</reference>
<keyword evidence="4" id="KW-1185">Reference proteome</keyword>
<dbReference type="EMBL" id="JBBWWQ010000007">
    <property type="protein sequence ID" value="KAK8943093.1"/>
    <property type="molecule type" value="Genomic_DNA"/>
</dbReference>
<dbReference type="Proteomes" id="UP001418222">
    <property type="component" value="Unassembled WGS sequence"/>
</dbReference>
<feature type="region of interest" description="Disordered" evidence="1">
    <location>
        <begin position="41"/>
        <end position="62"/>
    </location>
</feature>
<accession>A0AAP0G7W5</accession>
<gene>
    <name evidence="2" type="ORF">KSP39_PZI008706</name>
    <name evidence="3" type="ORF">KSP39_PZI008708</name>
</gene>
<evidence type="ECO:0000256" key="1">
    <source>
        <dbReference type="SAM" id="MobiDB-lite"/>
    </source>
</evidence>
<evidence type="ECO:0000313" key="3">
    <source>
        <dbReference type="EMBL" id="KAK8943093.1"/>
    </source>
</evidence>
<evidence type="ECO:0000313" key="2">
    <source>
        <dbReference type="EMBL" id="KAK8943088.1"/>
    </source>
</evidence>
<evidence type="ECO:0000313" key="4">
    <source>
        <dbReference type="Proteomes" id="UP001418222"/>
    </source>
</evidence>
<dbReference type="AlphaFoldDB" id="A0AAP0G7W5"/>
<comment type="caution">
    <text evidence="3">The sequence shown here is derived from an EMBL/GenBank/DDBJ whole genome shotgun (WGS) entry which is preliminary data.</text>
</comment>
<organism evidence="3 4">
    <name type="scientific">Platanthera zijinensis</name>
    <dbReference type="NCBI Taxonomy" id="2320716"/>
    <lineage>
        <taxon>Eukaryota</taxon>
        <taxon>Viridiplantae</taxon>
        <taxon>Streptophyta</taxon>
        <taxon>Embryophyta</taxon>
        <taxon>Tracheophyta</taxon>
        <taxon>Spermatophyta</taxon>
        <taxon>Magnoliopsida</taxon>
        <taxon>Liliopsida</taxon>
        <taxon>Asparagales</taxon>
        <taxon>Orchidaceae</taxon>
        <taxon>Orchidoideae</taxon>
        <taxon>Orchideae</taxon>
        <taxon>Orchidinae</taxon>
        <taxon>Platanthera</taxon>
    </lineage>
</organism>